<accession>A0A9N9G0Z1</accession>
<dbReference type="EMBL" id="CAJVPJ010001131">
    <property type="protein sequence ID" value="CAG8577060.1"/>
    <property type="molecule type" value="Genomic_DNA"/>
</dbReference>
<evidence type="ECO:0000256" key="1">
    <source>
        <dbReference type="SAM" id="MobiDB-lite"/>
    </source>
</evidence>
<dbReference type="OrthoDB" id="9909019at2759"/>
<feature type="transmembrane region" description="Helical" evidence="2">
    <location>
        <begin position="222"/>
        <end position="246"/>
    </location>
</feature>
<evidence type="ECO:0000256" key="2">
    <source>
        <dbReference type="SAM" id="Phobius"/>
    </source>
</evidence>
<feature type="compositionally biased region" description="Polar residues" evidence="1">
    <location>
        <begin position="130"/>
        <end position="144"/>
    </location>
</feature>
<keyword evidence="2" id="KW-0812">Transmembrane</keyword>
<comment type="caution">
    <text evidence="3">The sequence shown here is derived from an EMBL/GenBank/DDBJ whole genome shotgun (WGS) entry which is preliminary data.</text>
</comment>
<feature type="region of interest" description="Disordered" evidence="1">
    <location>
        <begin position="122"/>
        <end position="154"/>
    </location>
</feature>
<keyword evidence="4" id="KW-1185">Reference proteome</keyword>
<feature type="compositionally biased region" description="Polar residues" evidence="1">
    <location>
        <begin position="391"/>
        <end position="401"/>
    </location>
</feature>
<reference evidence="3" key="1">
    <citation type="submission" date="2021-06" db="EMBL/GenBank/DDBJ databases">
        <authorList>
            <person name="Kallberg Y."/>
            <person name="Tangrot J."/>
            <person name="Rosling A."/>
        </authorList>
    </citation>
    <scope>NUCLEOTIDE SEQUENCE</scope>
    <source>
        <strain evidence="3">IA702</strain>
    </source>
</reference>
<sequence>MSNPNRASRHASGILPSKQFFAPRKPIPSYPASARRKSTLSATSPGSPTSNAFLSPSSSIRTPITSLISEEGTSTYLQRNSIPLDPLSSPTHETIDTTDENTIYVVRQSAYHARRSRQASLSAAGVLDPTSPSSVLEPTSSVRARSSDPMGGVNNKRLSSKHSSFLAVPYSSVKAKPNVQLTSHTGGTPSSEGGRRRVYQLWPGRNRFFLGGRIMTSRDFPAFAVALSALIIPSSLFLAFTCPFLYSHLSPAVVFVFAYLFLLALTSMLKTSWSDPGIIPRNLDPTPPIEESEVLDNIGQNDTPFPYYQSRTYVLPKDVKLRAPIARRNGARHPFDRHNLFKNCFWVLCRPSITSTIHRRAFVDATLPSTTAPTPTPSFPNLFSTAAVSPLNTRQSQTQIHETVGSRDHQATMDANIA</sequence>
<name>A0A9N9G0Z1_9GLOM</name>
<keyword evidence="2" id="KW-1133">Transmembrane helix</keyword>
<organism evidence="3 4">
    <name type="scientific">Paraglomus occultum</name>
    <dbReference type="NCBI Taxonomy" id="144539"/>
    <lineage>
        <taxon>Eukaryota</taxon>
        <taxon>Fungi</taxon>
        <taxon>Fungi incertae sedis</taxon>
        <taxon>Mucoromycota</taxon>
        <taxon>Glomeromycotina</taxon>
        <taxon>Glomeromycetes</taxon>
        <taxon>Paraglomerales</taxon>
        <taxon>Paraglomeraceae</taxon>
        <taxon>Paraglomus</taxon>
    </lineage>
</organism>
<gene>
    <name evidence="3" type="ORF">POCULU_LOCUS6292</name>
</gene>
<feature type="compositionally biased region" description="Polar residues" evidence="1">
    <location>
        <begin position="39"/>
        <end position="53"/>
    </location>
</feature>
<evidence type="ECO:0000313" key="4">
    <source>
        <dbReference type="Proteomes" id="UP000789572"/>
    </source>
</evidence>
<evidence type="ECO:0000313" key="3">
    <source>
        <dbReference type="EMBL" id="CAG8577060.1"/>
    </source>
</evidence>
<protein>
    <submittedName>
        <fullName evidence="3">6202_t:CDS:1</fullName>
    </submittedName>
</protein>
<feature type="region of interest" description="Disordered" evidence="1">
    <location>
        <begin position="1"/>
        <end position="58"/>
    </location>
</feature>
<keyword evidence="2" id="KW-0472">Membrane</keyword>
<dbReference type="Proteomes" id="UP000789572">
    <property type="component" value="Unassembled WGS sequence"/>
</dbReference>
<dbReference type="AlphaFoldDB" id="A0A9N9G0Z1"/>
<proteinExistence type="predicted"/>
<feature type="region of interest" description="Disordered" evidence="1">
    <location>
        <begin position="391"/>
        <end position="418"/>
    </location>
</feature>
<feature type="transmembrane region" description="Helical" evidence="2">
    <location>
        <begin position="252"/>
        <end position="269"/>
    </location>
</feature>